<evidence type="ECO:0000256" key="1">
    <source>
        <dbReference type="ARBA" id="ARBA00022679"/>
    </source>
</evidence>
<organism evidence="3 4">
    <name type="scientific">Candidatus Clostridium stratigraminis</name>
    <dbReference type="NCBI Taxonomy" id="3381661"/>
    <lineage>
        <taxon>Bacteria</taxon>
        <taxon>Bacillati</taxon>
        <taxon>Bacillota</taxon>
        <taxon>Clostridia</taxon>
        <taxon>Eubacteriales</taxon>
        <taxon>Clostridiaceae</taxon>
        <taxon>Clostridium</taxon>
    </lineage>
</organism>
<reference evidence="3 4" key="1">
    <citation type="submission" date="2024-11" db="EMBL/GenBank/DDBJ databases">
        <authorList>
            <person name="Heng Y.C."/>
            <person name="Lim A.C.H."/>
            <person name="Lee J.K.Y."/>
            <person name="Kittelmann S."/>
        </authorList>
    </citation>
    <scope>NUCLEOTIDE SEQUENCE [LARGE SCALE GENOMIC DNA]</scope>
    <source>
        <strain evidence="3 4">WILCCON 0185</strain>
    </source>
</reference>
<evidence type="ECO:0000313" key="4">
    <source>
        <dbReference type="Proteomes" id="UP001623591"/>
    </source>
</evidence>
<dbReference type="SUPFAM" id="SSF53756">
    <property type="entry name" value="UDP-Glycosyltransferase/glycogen phosphorylase"/>
    <property type="match status" value="1"/>
</dbReference>
<dbReference type="EMBL" id="JBJHZZ010000010">
    <property type="protein sequence ID" value="MFL0247932.1"/>
    <property type="molecule type" value="Genomic_DNA"/>
</dbReference>
<dbReference type="Proteomes" id="UP001623591">
    <property type="component" value="Unassembled WGS sequence"/>
</dbReference>
<dbReference type="PANTHER" id="PTHR46401">
    <property type="entry name" value="GLYCOSYLTRANSFERASE WBBK-RELATED"/>
    <property type="match status" value="1"/>
</dbReference>
<dbReference type="Pfam" id="PF00534">
    <property type="entry name" value="Glycos_transf_1"/>
    <property type="match status" value="1"/>
</dbReference>
<dbReference type="GO" id="GO:0016757">
    <property type="term" value="F:glycosyltransferase activity"/>
    <property type="evidence" value="ECO:0007669"/>
    <property type="project" value="UniProtKB-KW"/>
</dbReference>
<comment type="caution">
    <text evidence="3">The sequence shown here is derived from an EMBL/GenBank/DDBJ whole genome shotgun (WGS) entry which is preliminary data.</text>
</comment>
<feature type="domain" description="Glycosyl transferase family 1" evidence="2">
    <location>
        <begin position="166"/>
        <end position="300"/>
    </location>
</feature>
<dbReference type="CDD" id="cd03801">
    <property type="entry name" value="GT4_PimA-like"/>
    <property type="match status" value="1"/>
</dbReference>
<accession>A0ABW8T699</accession>
<sequence>MKVLLCIRGDYIKSFAGDSKVMLMTLKYLRKLGAEVDINDGDISDYSNYDIVHLFNLTRMGETYKYYKQAHRQKKNIVITPIYWNLNKYYSFMNNTENIKLWDKCKPYREEILKGCKLIYPNSQLEKSLLAQDFNVNLSCNILYHGAEIEHEETPLYNLKDRYNLSNYALCIARITPQKNQLVLAKACSKLGVNLVLIGNINDSSYFSECISYKNVTYLGFMDRYNIYNAYRFSKLHVLPGFCETPGLSSLEAAASGCNIVSTIEGSAREYFKDMAEYINPYDEGTIITALEKSLNKRKNNELKNYVLENYNWNKYAEELYLSYESLLL</sequence>
<dbReference type="PANTHER" id="PTHR46401:SF2">
    <property type="entry name" value="GLYCOSYLTRANSFERASE WBBK-RELATED"/>
    <property type="match status" value="1"/>
</dbReference>
<proteinExistence type="predicted"/>
<evidence type="ECO:0000259" key="2">
    <source>
        <dbReference type="Pfam" id="PF00534"/>
    </source>
</evidence>
<dbReference type="RefSeq" id="WP_406770360.1">
    <property type="nucleotide sequence ID" value="NZ_JBJHZZ010000010.1"/>
</dbReference>
<keyword evidence="3" id="KW-0328">Glycosyltransferase</keyword>
<name>A0ABW8T699_9CLOT</name>
<dbReference type="Gene3D" id="3.40.50.2000">
    <property type="entry name" value="Glycogen Phosphorylase B"/>
    <property type="match status" value="2"/>
</dbReference>
<protein>
    <submittedName>
        <fullName evidence="3">Glycosyltransferase family 4 protein</fullName>
        <ecNumber evidence="3">2.4.-.-</ecNumber>
    </submittedName>
</protein>
<dbReference type="EC" id="2.4.-.-" evidence="3"/>
<dbReference type="InterPro" id="IPR001296">
    <property type="entry name" value="Glyco_trans_1"/>
</dbReference>
<keyword evidence="4" id="KW-1185">Reference proteome</keyword>
<keyword evidence="1 3" id="KW-0808">Transferase</keyword>
<evidence type="ECO:0000313" key="3">
    <source>
        <dbReference type="EMBL" id="MFL0247932.1"/>
    </source>
</evidence>
<gene>
    <name evidence="3" type="ORF">ACJDUG_13235</name>
</gene>